<feature type="compositionally biased region" description="Low complexity" evidence="11">
    <location>
        <begin position="205"/>
        <end position="219"/>
    </location>
</feature>
<keyword evidence="7 10" id="KW-0067">ATP-binding</keyword>
<evidence type="ECO:0000313" key="14">
    <source>
        <dbReference type="RefSeq" id="XP_032828125.1"/>
    </source>
</evidence>
<keyword evidence="6" id="KW-0418">Kinase</keyword>
<dbReference type="Gene3D" id="1.10.533.10">
    <property type="entry name" value="Death Domain, Fas"/>
    <property type="match status" value="1"/>
</dbReference>
<evidence type="ECO:0000256" key="3">
    <source>
        <dbReference type="ARBA" id="ARBA00022527"/>
    </source>
</evidence>
<dbReference type="PROSITE" id="PS00107">
    <property type="entry name" value="PROTEIN_KINASE_ATP"/>
    <property type="match status" value="1"/>
</dbReference>
<keyword evidence="4" id="KW-0808">Transferase</keyword>
<dbReference type="CDD" id="cd14066">
    <property type="entry name" value="STKc_IRAK"/>
    <property type="match status" value="1"/>
</dbReference>
<evidence type="ECO:0000313" key="13">
    <source>
        <dbReference type="Proteomes" id="UP001318040"/>
    </source>
</evidence>
<feature type="region of interest" description="Disordered" evidence="11">
    <location>
        <begin position="804"/>
        <end position="886"/>
    </location>
</feature>
<gene>
    <name evidence="14" type="primary">LOC116952667</name>
</gene>
<dbReference type="Pfam" id="PF00531">
    <property type="entry name" value="Death"/>
    <property type="match status" value="1"/>
</dbReference>
<comment type="catalytic activity">
    <reaction evidence="9">
        <text>L-seryl-[protein] + ATP = O-phospho-L-seryl-[protein] + ADP + H(+)</text>
        <dbReference type="Rhea" id="RHEA:17989"/>
        <dbReference type="Rhea" id="RHEA-COMP:9863"/>
        <dbReference type="Rhea" id="RHEA-COMP:11604"/>
        <dbReference type="ChEBI" id="CHEBI:15378"/>
        <dbReference type="ChEBI" id="CHEBI:29999"/>
        <dbReference type="ChEBI" id="CHEBI:30616"/>
        <dbReference type="ChEBI" id="CHEBI:83421"/>
        <dbReference type="ChEBI" id="CHEBI:456216"/>
        <dbReference type="EC" id="2.7.11.1"/>
    </reaction>
</comment>
<comment type="catalytic activity">
    <reaction evidence="8">
        <text>L-threonyl-[protein] + ATP = O-phospho-L-threonyl-[protein] + ADP + H(+)</text>
        <dbReference type="Rhea" id="RHEA:46608"/>
        <dbReference type="Rhea" id="RHEA-COMP:11060"/>
        <dbReference type="Rhea" id="RHEA-COMP:11605"/>
        <dbReference type="ChEBI" id="CHEBI:15378"/>
        <dbReference type="ChEBI" id="CHEBI:30013"/>
        <dbReference type="ChEBI" id="CHEBI:30616"/>
        <dbReference type="ChEBI" id="CHEBI:61977"/>
        <dbReference type="ChEBI" id="CHEBI:456216"/>
        <dbReference type="EC" id="2.7.11.1"/>
    </reaction>
</comment>
<keyword evidence="3" id="KW-0723">Serine/threonine-protein kinase</keyword>
<evidence type="ECO:0000256" key="6">
    <source>
        <dbReference type="ARBA" id="ARBA00022777"/>
    </source>
</evidence>
<dbReference type="Proteomes" id="UP001318040">
    <property type="component" value="Chromosome 48"/>
</dbReference>
<evidence type="ECO:0000256" key="11">
    <source>
        <dbReference type="SAM" id="MobiDB-lite"/>
    </source>
</evidence>
<feature type="region of interest" description="Disordered" evidence="11">
    <location>
        <begin position="619"/>
        <end position="654"/>
    </location>
</feature>
<dbReference type="PANTHER" id="PTHR47989">
    <property type="entry name" value="OS01G0750732 PROTEIN"/>
    <property type="match status" value="1"/>
</dbReference>
<name>A0AAJ7XBD2_PETMA</name>
<comment type="similarity">
    <text evidence="1">Belongs to the protein kinase superfamily. TKL Ser/Thr protein kinase family. Pelle subfamily.</text>
</comment>
<dbReference type="InterPro" id="IPR000719">
    <property type="entry name" value="Prot_kinase_dom"/>
</dbReference>
<dbReference type="GO" id="GO:0045087">
    <property type="term" value="P:innate immune response"/>
    <property type="evidence" value="ECO:0007669"/>
    <property type="project" value="UniProtKB-ARBA"/>
</dbReference>
<sequence>MDSRPRRGSALSRSTYIYDVRPLVLDEFCRIMDTCESPMGWRDLAAKHMISDMTEMRLLALKGEHGKSCTAELIWTWGQRNHTVGELLDLLEVIGNKRALNLFLREIKMTMSPPSLGAPESLPPPPLALLDPVKVPYCPNVSPVSHVHAEPALCQAQPSDSEPKELNVPNVLDGAGLPLPGQPPGDTFCPISPGSANCSDNLQPSSSDSSGSGSSSSSSNITSDNMGGSLRNLKEDKCSNLDSEVDSSCKATMESISSQDSLSDNNAAVLDLQQIFSLQAILEGTHNFSIDRKLGEGAFGVVYKADIHRTPFAVKLLKKQGGIQWQTVLESLHAEMKHLYMLRHPNVLELAGFCLEQDNCCLVYHFMPNGSLEDRLHRGKGDGPLLWRTRLEIAEGAARGLQYLHTAQKDPVIHGDIKSANILLDSHCQAKLGDFGIARMGPFLGVRSYTYVRSAEMRGTLAYLPDEYVRSRQLSTKVDSYSFGVVLLELLTGRKAVQEQPQPQFLKDEVEDALDSDEVGTVSERMFDRSAGPYPRSQATDVLRLACKCLDKRKKRPEMTEVLEFLEAMRQTDAEETRPLALPSDAAPTPLDHRGALPLEPAGPRQVPVESTDVHQFPTLPQDLRSRSPVTAATSGAWLPLPPPPSSPSCRGREPSWWGGGGAASLADDAGKLLLRAPCESDDLCSAGAGSGGRAEAAPFALSLAMESVHVGGGGGGGGAGGPDVKPRGVARSFEAGREFAARMMESGGGGGEDALLCHRGLPPQPTSGRSEHAGTAKSMARPGHYEAASLSLRGAENCWARRVDGPMSLPPPPHSSSTSSANASQGSRAALPEPTGMWLNSARRRMEERINQYNEGHITSAELFSETEGTNRVPTEDLESRTGNR</sequence>
<evidence type="ECO:0000256" key="7">
    <source>
        <dbReference type="ARBA" id="ARBA00022840"/>
    </source>
</evidence>
<dbReference type="InterPro" id="IPR000488">
    <property type="entry name" value="Death_dom"/>
</dbReference>
<feature type="region of interest" description="Disordered" evidence="11">
    <location>
        <begin position="762"/>
        <end position="783"/>
    </location>
</feature>
<feature type="domain" description="Protein kinase" evidence="12">
    <location>
        <begin position="288"/>
        <end position="569"/>
    </location>
</feature>
<dbReference type="EC" id="2.7.11.1" evidence="2"/>
<feature type="binding site" evidence="10">
    <location>
        <position position="315"/>
    </location>
    <ligand>
        <name>ATP</name>
        <dbReference type="ChEBI" id="CHEBI:30616"/>
    </ligand>
</feature>
<feature type="compositionally biased region" description="Polar residues" evidence="11">
    <location>
        <begin position="194"/>
        <end position="204"/>
    </location>
</feature>
<dbReference type="PANTHER" id="PTHR47989:SF62">
    <property type="entry name" value="OS05G0423500 PROTEIN"/>
    <property type="match status" value="1"/>
</dbReference>
<reference evidence="14" key="1">
    <citation type="submission" date="2025-08" db="UniProtKB">
        <authorList>
            <consortium name="RefSeq"/>
        </authorList>
    </citation>
    <scope>IDENTIFICATION</scope>
    <source>
        <tissue evidence="14">Sperm</tissue>
    </source>
</reference>
<evidence type="ECO:0000256" key="1">
    <source>
        <dbReference type="ARBA" id="ARBA00008718"/>
    </source>
</evidence>
<feature type="region of interest" description="Disordered" evidence="11">
    <location>
        <begin position="574"/>
        <end position="594"/>
    </location>
</feature>
<dbReference type="PROSITE" id="PS50011">
    <property type="entry name" value="PROTEIN_KINASE_DOM"/>
    <property type="match status" value="1"/>
</dbReference>
<dbReference type="FunFam" id="1.10.510.10:FF:000754">
    <property type="entry name" value="Interleukin-1 receptor-associated kinase"/>
    <property type="match status" value="1"/>
</dbReference>
<dbReference type="Gene3D" id="3.30.200.20">
    <property type="entry name" value="Phosphorylase Kinase, domain 1"/>
    <property type="match status" value="1"/>
</dbReference>
<dbReference type="SMART" id="SM00220">
    <property type="entry name" value="S_TKc"/>
    <property type="match status" value="1"/>
</dbReference>
<evidence type="ECO:0000256" key="2">
    <source>
        <dbReference type="ARBA" id="ARBA00012513"/>
    </source>
</evidence>
<keyword evidence="5 10" id="KW-0547">Nucleotide-binding</keyword>
<dbReference type="SUPFAM" id="SSF56112">
    <property type="entry name" value="Protein kinase-like (PK-like)"/>
    <property type="match status" value="1"/>
</dbReference>
<dbReference type="GO" id="GO:0071345">
    <property type="term" value="P:cellular response to cytokine stimulus"/>
    <property type="evidence" value="ECO:0007669"/>
    <property type="project" value="UniProtKB-ARBA"/>
</dbReference>
<dbReference type="Gene3D" id="1.10.510.10">
    <property type="entry name" value="Transferase(Phosphotransferase) domain 1"/>
    <property type="match status" value="1"/>
</dbReference>
<dbReference type="InterPro" id="IPR011029">
    <property type="entry name" value="DEATH-like_dom_sf"/>
</dbReference>
<evidence type="ECO:0000256" key="5">
    <source>
        <dbReference type="ARBA" id="ARBA00022741"/>
    </source>
</evidence>
<feature type="compositionally biased region" description="Basic and acidic residues" evidence="11">
    <location>
        <begin position="875"/>
        <end position="886"/>
    </location>
</feature>
<dbReference type="RefSeq" id="XP_032828125.1">
    <property type="nucleotide sequence ID" value="XM_032972234.1"/>
</dbReference>
<evidence type="ECO:0000256" key="4">
    <source>
        <dbReference type="ARBA" id="ARBA00022679"/>
    </source>
</evidence>
<dbReference type="GO" id="GO:0007165">
    <property type="term" value="P:signal transduction"/>
    <property type="evidence" value="ECO:0007669"/>
    <property type="project" value="InterPro"/>
</dbReference>
<feature type="compositionally biased region" description="Low complexity" evidence="11">
    <location>
        <begin position="816"/>
        <end position="828"/>
    </location>
</feature>
<evidence type="ECO:0000256" key="10">
    <source>
        <dbReference type="PROSITE-ProRule" id="PRU10141"/>
    </source>
</evidence>
<dbReference type="InterPro" id="IPR008271">
    <property type="entry name" value="Ser/Thr_kinase_AS"/>
</dbReference>
<dbReference type="PROSITE" id="PS00108">
    <property type="entry name" value="PROTEIN_KINASE_ST"/>
    <property type="match status" value="1"/>
</dbReference>
<dbReference type="InterPro" id="IPR011009">
    <property type="entry name" value="Kinase-like_dom_sf"/>
</dbReference>
<feature type="region of interest" description="Disordered" evidence="11">
    <location>
        <begin position="156"/>
        <end position="239"/>
    </location>
</feature>
<organism evidence="13 14">
    <name type="scientific">Petromyzon marinus</name>
    <name type="common">Sea lamprey</name>
    <dbReference type="NCBI Taxonomy" id="7757"/>
    <lineage>
        <taxon>Eukaryota</taxon>
        <taxon>Metazoa</taxon>
        <taxon>Chordata</taxon>
        <taxon>Craniata</taxon>
        <taxon>Vertebrata</taxon>
        <taxon>Cyclostomata</taxon>
        <taxon>Hyperoartia</taxon>
        <taxon>Petromyzontiformes</taxon>
        <taxon>Petromyzontidae</taxon>
        <taxon>Petromyzon</taxon>
    </lineage>
</organism>
<dbReference type="GO" id="GO:0004674">
    <property type="term" value="F:protein serine/threonine kinase activity"/>
    <property type="evidence" value="ECO:0007669"/>
    <property type="project" value="UniProtKB-KW"/>
</dbReference>
<dbReference type="GO" id="GO:0005524">
    <property type="term" value="F:ATP binding"/>
    <property type="evidence" value="ECO:0007669"/>
    <property type="project" value="UniProtKB-UniRule"/>
</dbReference>
<keyword evidence="13" id="KW-1185">Reference proteome</keyword>
<dbReference type="Pfam" id="PF00069">
    <property type="entry name" value="Pkinase"/>
    <property type="match status" value="1"/>
</dbReference>
<accession>A0AAJ7XBD2</accession>
<protein>
    <recommendedName>
        <fullName evidence="2">non-specific serine/threonine protein kinase</fullName>
        <ecNumber evidence="2">2.7.11.1</ecNumber>
    </recommendedName>
</protein>
<evidence type="ECO:0000256" key="9">
    <source>
        <dbReference type="ARBA" id="ARBA00048679"/>
    </source>
</evidence>
<evidence type="ECO:0000259" key="12">
    <source>
        <dbReference type="PROSITE" id="PS50011"/>
    </source>
</evidence>
<dbReference type="SUPFAM" id="SSF47986">
    <property type="entry name" value="DEATH domain"/>
    <property type="match status" value="1"/>
</dbReference>
<proteinExistence type="inferred from homology"/>
<dbReference type="KEGG" id="pmrn:116952667"/>
<dbReference type="AlphaFoldDB" id="A0AAJ7XBD2"/>
<dbReference type="InterPro" id="IPR017441">
    <property type="entry name" value="Protein_kinase_ATP_BS"/>
</dbReference>
<evidence type="ECO:0000256" key="8">
    <source>
        <dbReference type="ARBA" id="ARBA00047899"/>
    </source>
</evidence>